<feature type="transmembrane region" description="Helical" evidence="4">
    <location>
        <begin position="48"/>
        <end position="69"/>
    </location>
</feature>
<feature type="compositionally biased region" description="Basic and acidic residues" evidence="3">
    <location>
        <begin position="144"/>
        <end position="153"/>
    </location>
</feature>
<dbReference type="AlphaFoldDB" id="A0A6G1PMZ3"/>
<reference evidence="6" key="2">
    <citation type="submission" date="2019-02" db="EMBL/GenBank/DDBJ databases">
        <title>Opniocepnalus argus Var Kimnra genome.</title>
        <authorList>
            <person name="Zhou C."/>
            <person name="Xiao S."/>
        </authorList>
    </citation>
    <scope>NUCLEOTIDE SEQUENCE [LARGE SCALE GENOMIC DNA]</scope>
</reference>
<proteinExistence type="predicted"/>
<sequence length="534" mass="57923">MEQWHDAASQQVKMLTKRVNDLLSKGLELLRSELGVDLGLKPELIPPWVILLATCTGLVLMLVLWASVYRALFKKRPASSHVDDGIDIKRGVSNAKPIKHEEPKKKKKRAEKKSQPNGRAVAEPQVEAIESEETLPHHPPPQEAKADKAAEVKKSKKKAKMASKETKTVPTDGKEPEEGTWETKVSNKEKREQRKKDKSSSDGSASPGGGDTPVSAPQEQPKATSAPGPGNQKKKKESTKVKAEKVEAPVSQVNNSEVPSAKSGVNDMILKVPAHSVAPKTDPWAASRESASLWRAESDDSWTLIDRPTAELTMSFTGLGVGAAEPQPVSDLPWLSQPSVGDEWSGLNGGSVDPSSDWNPPSEVWGNYEEPTPEPPPSQEQPLTKPAKANLLIEAVEEEEDEKEKVEPGADGAAKTKKKKKKKKKTLEEGGAPGQGDEPGKQLAPAASVKKQTTLQENTAALQPVKAAAVELRVERPMKENISQKPSVTQVPQKPIDGDPMAKQNNLPAPTQQKKPEESQAPKPAKKKKARRET</sequence>
<dbReference type="GO" id="GO:0043123">
    <property type="term" value="P:positive regulation of canonical NF-kappaB signal transduction"/>
    <property type="evidence" value="ECO:0007669"/>
    <property type="project" value="InterPro"/>
</dbReference>
<keyword evidence="2" id="KW-0539">Nucleus</keyword>
<feature type="region of interest" description="Disordered" evidence="3">
    <location>
        <begin position="322"/>
        <end position="464"/>
    </location>
</feature>
<dbReference type="InterPro" id="IPR031402">
    <property type="entry name" value="LYRIC"/>
</dbReference>
<gene>
    <name evidence="5" type="ORF">EXN66_Car007218</name>
</gene>
<dbReference type="GO" id="GO:0043066">
    <property type="term" value="P:negative regulation of apoptotic process"/>
    <property type="evidence" value="ECO:0007669"/>
    <property type="project" value="InterPro"/>
</dbReference>
<feature type="compositionally biased region" description="Basic residues" evidence="3">
    <location>
        <begin position="415"/>
        <end position="425"/>
    </location>
</feature>
<evidence type="ECO:0000313" key="5">
    <source>
        <dbReference type="EMBL" id="KAF3691543.1"/>
    </source>
</evidence>
<dbReference type="GO" id="GO:0005634">
    <property type="term" value="C:nucleus"/>
    <property type="evidence" value="ECO:0007669"/>
    <property type="project" value="UniProtKB-SubCell"/>
</dbReference>
<feature type="compositionally biased region" description="Basic and acidic residues" evidence="3">
    <location>
        <begin position="238"/>
        <end position="247"/>
    </location>
</feature>
<evidence type="ECO:0000256" key="3">
    <source>
        <dbReference type="SAM" id="MobiDB-lite"/>
    </source>
</evidence>
<feature type="compositionally biased region" description="Basic residues" evidence="3">
    <location>
        <begin position="524"/>
        <end position="534"/>
    </location>
</feature>
<dbReference type="InterPro" id="IPR052305">
    <property type="entry name" value="TransReg_TumorExp"/>
</dbReference>
<keyword evidence="4" id="KW-0472">Membrane</keyword>
<evidence type="ECO:0000313" key="6">
    <source>
        <dbReference type="Proteomes" id="UP000503349"/>
    </source>
</evidence>
<dbReference type="Proteomes" id="UP000503349">
    <property type="component" value="Chromosome 7"/>
</dbReference>
<accession>A0A6G1PMZ3</accession>
<feature type="compositionally biased region" description="Basic and acidic residues" evidence="3">
    <location>
        <begin position="185"/>
        <end position="200"/>
    </location>
</feature>
<feature type="region of interest" description="Disordered" evidence="3">
    <location>
        <begin position="91"/>
        <end position="261"/>
    </location>
</feature>
<keyword evidence="4" id="KW-1133">Transmembrane helix</keyword>
<feature type="compositionally biased region" description="Polar residues" evidence="3">
    <location>
        <begin position="481"/>
        <end position="492"/>
    </location>
</feature>
<reference evidence="5 6" key="1">
    <citation type="submission" date="2019-02" db="EMBL/GenBank/DDBJ databases">
        <title>Opniocepnalus argus genome.</title>
        <authorList>
            <person name="Zhou C."/>
            <person name="Xiao S."/>
        </authorList>
    </citation>
    <scope>NUCLEOTIDE SEQUENCE [LARGE SCALE GENOMIC DNA]</scope>
    <source>
        <strain evidence="5">OARG1902GOOAL</strain>
        <tissue evidence="5">Muscle</tissue>
    </source>
</reference>
<dbReference type="OrthoDB" id="8918651at2759"/>
<dbReference type="PANTHER" id="PTHR23251:SF0">
    <property type="entry name" value="PROTEIN LYRIC"/>
    <property type="match status" value="1"/>
</dbReference>
<dbReference type="GO" id="GO:0006357">
    <property type="term" value="P:regulation of transcription by RNA polymerase II"/>
    <property type="evidence" value="ECO:0007669"/>
    <property type="project" value="TreeGrafter"/>
</dbReference>
<evidence type="ECO:0000256" key="4">
    <source>
        <dbReference type="SAM" id="Phobius"/>
    </source>
</evidence>
<dbReference type="EMBL" id="CM015718">
    <property type="protein sequence ID" value="KAF3691543.1"/>
    <property type="molecule type" value="Genomic_DNA"/>
</dbReference>
<feature type="compositionally biased region" description="Basic and acidic residues" evidence="3">
    <location>
        <begin position="162"/>
        <end position="177"/>
    </location>
</feature>
<evidence type="ECO:0000256" key="1">
    <source>
        <dbReference type="ARBA" id="ARBA00004123"/>
    </source>
</evidence>
<protein>
    <submittedName>
        <fullName evidence="5">Protein LYRIC 3D3/LYRIC Astrocyte elevated gene-1 protein</fullName>
    </submittedName>
</protein>
<dbReference type="Pfam" id="PF15686">
    <property type="entry name" value="LYRIC"/>
    <property type="match status" value="1"/>
</dbReference>
<feature type="region of interest" description="Disordered" evidence="3">
    <location>
        <begin position="476"/>
        <end position="534"/>
    </location>
</feature>
<dbReference type="GO" id="GO:0003712">
    <property type="term" value="F:transcription coregulator activity"/>
    <property type="evidence" value="ECO:0007669"/>
    <property type="project" value="TreeGrafter"/>
</dbReference>
<comment type="subcellular location">
    <subcellularLocation>
        <location evidence="1">Nucleus</location>
    </subcellularLocation>
</comment>
<organism evidence="5 6">
    <name type="scientific">Channa argus</name>
    <name type="common">Northern snakehead</name>
    <name type="synonym">Ophicephalus argus</name>
    <dbReference type="NCBI Taxonomy" id="215402"/>
    <lineage>
        <taxon>Eukaryota</taxon>
        <taxon>Metazoa</taxon>
        <taxon>Chordata</taxon>
        <taxon>Craniata</taxon>
        <taxon>Vertebrata</taxon>
        <taxon>Euteleostomi</taxon>
        <taxon>Actinopterygii</taxon>
        <taxon>Neopterygii</taxon>
        <taxon>Teleostei</taxon>
        <taxon>Neoteleostei</taxon>
        <taxon>Acanthomorphata</taxon>
        <taxon>Anabantaria</taxon>
        <taxon>Anabantiformes</taxon>
        <taxon>Channoidei</taxon>
        <taxon>Channidae</taxon>
        <taxon>Channa</taxon>
    </lineage>
</organism>
<feature type="compositionally biased region" description="Polar residues" evidence="3">
    <location>
        <begin position="450"/>
        <end position="461"/>
    </location>
</feature>
<keyword evidence="4" id="KW-0812">Transmembrane</keyword>
<keyword evidence="6" id="KW-1185">Reference proteome</keyword>
<dbReference type="PANTHER" id="PTHR23251">
    <property type="entry name" value="LYSINE-RICH CEACAM1 CO-ISOLATED PROTEIN LYRIC PROTEIN"/>
    <property type="match status" value="1"/>
</dbReference>
<evidence type="ECO:0000256" key="2">
    <source>
        <dbReference type="ARBA" id="ARBA00023242"/>
    </source>
</evidence>
<dbReference type="GO" id="GO:0045766">
    <property type="term" value="P:positive regulation of angiogenesis"/>
    <property type="evidence" value="ECO:0007669"/>
    <property type="project" value="InterPro"/>
</dbReference>
<name>A0A6G1PMZ3_CHAAH</name>